<reference evidence="1" key="2">
    <citation type="submission" date="2019-07" db="EMBL/GenBank/DDBJ databases">
        <authorList>
            <person name="Yang Y."/>
            <person name="Bocs S."/>
            <person name="Baudouin L."/>
        </authorList>
    </citation>
    <scope>NUCLEOTIDE SEQUENCE</scope>
    <source>
        <tissue evidence="1">Spear leaf of Hainan Tall coconut</tissue>
    </source>
</reference>
<sequence length="123" mass="13770">MTNPSPEALSWLPNSQSPVEPLQQYFSMLLSPFASSESRSQTRRLTDLSSPAPYSISSSTCNMLFAFQTNIACRHQTFQLIKPSHSQIFTADSTKIEHILDFSFPKYSKVLDSTIVSYSVPLS</sequence>
<dbReference type="Proteomes" id="UP000797356">
    <property type="component" value="Chromosome 8"/>
</dbReference>
<proteinExistence type="predicted"/>
<organism evidence="1 2">
    <name type="scientific">Cocos nucifera</name>
    <name type="common">Coconut palm</name>
    <dbReference type="NCBI Taxonomy" id="13894"/>
    <lineage>
        <taxon>Eukaryota</taxon>
        <taxon>Viridiplantae</taxon>
        <taxon>Streptophyta</taxon>
        <taxon>Embryophyta</taxon>
        <taxon>Tracheophyta</taxon>
        <taxon>Spermatophyta</taxon>
        <taxon>Magnoliopsida</taxon>
        <taxon>Liliopsida</taxon>
        <taxon>Arecaceae</taxon>
        <taxon>Arecoideae</taxon>
        <taxon>Cocoseae</taxon>
        <taxon>Attaleinae</taxon>
        <taxon>Cocos</taxon>
    </lineage>
</organism>
<evidence type="ECO:0000313" key="2">
    <source>
        <dbReference type="Proteomes" id="UP000797356"/>
    </source>
</evidence>
<dbReference type="OrthoDB" id="1470350at2759"/>
<accession>A0A8K0IHU5</accession>
<dbReference type="EMBL" id="CM017879">
    <property type="protein sequence ID" value="KAG1359179.1"/>
    <property type="molecule type" value="Genomic_DNA"/>
</dbReference>
<name>A0A8K0IHU5_COCNU</name>
<reference evidence="1" key="1">
    <citation type="journal article" date="2017" name="Gigascience">
        <title>The genome draft of coconut (Cocos nucifera).</title>
        <authorList>
            <person name="Xiao Y."/>
            <person name="Xu P."/>
            <person name="Fan H."/>
            <person name="Baudouin L."/>
            <person name="Xia W."/>
            <person name="Bocs S."/>
            <person name="Xu J."/>
            <person name="Li Q."/>
            <person name="Guo A."/>
            <person name="Zhou L."/>
            <person name="Li J."/>
            <person name="Wu Y."/>
            <person name="Ma Z."/>
            <person name="Armero A."/>
            <person name="Issali A.E."/>
            <person name="Liu N."/>
            <person name="Peng M."/>
            <person name="Yang Y."/>
        </authorList>
    </citation>
    <scope>NUCLEOTIDE SEQUENCE</scope>
    <source>
        <tissue evidence="1">Spear leaf of Hainan Tall coconut</tissue>
    </source>
</reference>
<gene>
    <name evidence="1" type="ORF">COCNU_08G006250</name>
</gene>
<protein>
    <submittedName>
        <fullName evidence="1">Uncharacterized protein</fullName>
    </submittedName>
</protein>
<evidence type="ECO:0000313" key="1">
    <source>
        <dbReference type="EMBL" id="KAG1359179.1"/>
    </source>
</evidence>
<keyword evidence="2" id="KW-1185">Reference proteome</keyword>
<dbReference type="AlphaFoldDB" id="A0A8K0IHU5"/>
<comment type="caution">
    <text evidence="1">The sequence shown here is derived from an EMBL/GenBank/DDBJ whole genome shotgun (WGS) entry which is preliminary data.</text>
</comment>